<evidence type="ECO:0000313" key="3">
    <source>
        <dbReference type="Proteomes" id="UP000554482"/>
    </source>
</evidence>
<evidence type="ECO:0000259" key="1">
    <source>
        <dbReference type="Pfam" id="PF03171"/>
    </source>
</evidence>
<dbReference type="InterPro" id="IPR027443">
    <property type="entry name" value="IPNS-like_sf"/>
</dbReference>
<protein>
    <submittedName>
        <fullName evidence="2">1-aminocyclopropane-1-carboxylate oxidase-like protein</fullName>
    </submittedName>
</protein>
<keyword evidence="3" id="KW-1185">Reference proteome</keyword>
<dbReference type="InterPro" id="IPR044861">
    <property type="entry name" value="IPNS-like_FE2OG_OXY"/>
</dbReference>
<organism evidence="2 3">
    <name type="scientific">Thalictrum thalictroides</name>
    <name type="common">Rue-anemone</name>
    <name type="synonym">Anemone thalictroides</name>
    <dbReference type="NCBI Taxonomy" id="46969"/>
    <lineage>
        <taxon>Eukaryota</taxon>
        <taxon>Viridiplantae</taxon>
        <taxon>Streptophyta</taxon>
        <taxon>Embryophyta</taxon>
        <taxon>Tracheophyta</taxon>
        <taxon>Spermatophyta</taxon>
        <taxon>Magnoliopsida</taxon>
        <taxon>Ranunculales</taxon>
        <taxon>Ranunculaceae</taxon>
        <taxon>Thalictroideae</taxon>
        <taxon>Thalictrum</taxon>
    </lineage>
</organism>
<dbReference type="Gene3D" id="2.60.120.330">
    <property type="entry name" value="B-lactam Antibiotic, Isopenicillin N Synthase, Chain"/>
    <property type="match status" value="1"/>
</dbReference>
<dbReference type="Proteomes" id="UP000554482">
    <property type="component" value="Unassembled WGS sequence"/>
</dbReference>
<proteinExistence type="predicted"/>
<feature type="domain" description="Isopenicillin N synthase-like Fe(2+) 2OG dioxygenase" evidence="1">
    <location>
        <begin position="16"/>
        <end position="44"/>
    </location>
</feature>
<dbReference type="SUPFAM" id="SSF51197">
    <property type="entry name" value="Clavaminate synthase-like"/>
    <property type="match status" value="1"/>
</dbReference>
<comment type="caution">
    <text evidence="2">The sequence shown here is derived from an EMBL/GenBank/DDBJ whole genome shotgun (WGS) entry which is preliminary data.</text>
</comment>
<dbReference type="OrthoDB" id="288590at2759"/>
<gene>
    <name evidence="2" type="ORF">FRX31_012898</name>
</gene>
<reference evidence="2 3" key="1">
    <citation type="submission" date="2020-06" db="EMBL/GenBank/DDBJ databases">
        <title>Transcriptomic and genomic resources for Thalictrum thalictroides and T. hernandezii: Facilitating candidate gene discovery in an emerging model plant lineage.</title>
        <authorList>
            <person name="Arias T."/>
            <person name="Riano-Pachon D.M."/>
            <person name="Di Stilio V.S."/>
        </authorList>
    </citation>
    <scope>NUCLEOTIDE SEQUENCE [LARGE SCALE GENOMIC DNA]</scope>
    <source>
        <strain evidence="3">cv. WT478/WT964</strain>
        <tissue evidence="2">Leaves</tissue>
    </source>
</reference>
<evidence type="ECO:0000313" key="2">
    <source>
        <dbReference type="EMBL" id="KAF5197515.1"/>
    </source>
</evidence>
<name>A0A7J6WM54_THATH</name>
<dbReference type="AlphaFoldDB" id="A0A7J6WM54"/>
<sequence>MQPQQLPFREIMLEYLITNDKFKSVEHRVLAKRTGPRISVATFFYSKVNESKRYGPIEELLSEDNPPVYRETLANEYFSLYRSRGIDKGSAPNSFFKL</sequence>
<accession>A0A7J6WM54</accession>
<dbReference type="EMBL" id="JABWDY010014608">
    <property type="protein sequence ID" value="KAF5197515.1"/>
    <property type="molecule type" value="Genomic_DNA"/>
</dbReference>
<dbReference type="Pfam" id="PF03171">
    <property type="entry name" value="2OG-FeII_Oxy"/>
    <property type="match status" value="1"/>
</dbReference>